<keyword evidence="2" id="KW-0732">Signal</keyword>
<feature type="region of interest" description="Disordered" evidence="1">
    <location>
        <begin position="17"/>
        <end position="57"/>
    </location>
</feature>
<evidence type="ECO:0000256" key="2">
    <source>
        <dbReference type="SAM" id="SignalP"/>
    </source>
</evidence>
<dbReference type="EMBL" id="ANJA01002983">
    <property type="protein sequence ID" value="ETO66784.1"/>
    <property type="molecule type" value="Genomic_DNA"/>
</dbReference>
<dbReference type="AlphaFoldDB" id="A0A080ZJH3"/>
<evidence type="ECO:0008006" key="5">
    <source>
        <dbReference type="Google" id="ProtNLM"/>
    </source>
</evidence>
<protein>
    <recommendedName>
        <fullName evidence="5">RxLR effector protein</fullName>
    </recommendedName>
</protein>
<gene>
    <name evidence="3" type="ORF">F444_16101</name>
</gene>
<comment type="caution">
    <text evidence="3">The sequence shown here is derived from an EMBL/GenBank/DDBJ whole genome shotgun (WGS) entry which is preliminary data.</text>
</comment>
<feature type="signal peptide" evidence="2">
    <location>
        <begin position="1"/>
        <end position="16"/>
    </location>
</feature>
<feature type="compositionally biased region" description="Polar residues" evidence="1">
    <location>
        <begin position="17"/>
        <end position="26"/>
    </location>
</feature>
<sequence>MFFFLMSLGLTFVASGDSHQGHSNVQIEEPVRYHQNATPTGGLSPIGHHNDGPASKV</sequence>
<dbReference type="Proteomes" id="UP000028582">
    <property type="component" value="Unassembled WGS sequence"/>
</dbReference>
<evidence type="ECO:0000256" key="1">
    <source>
        <dbReference type="SAM" id="MobiDB-lite"/>
    </source>
</evidence>
<feature type="chain" id="PRO_5005411093" description="RxLR effector protein" evidence="2">
    <location>
        <begin position="17"/>
        <end position="57"/>
    </location>
</feature>
<reference evidence="3 4" key="1">
    <citation type="submission" date="2013-11" db="EMBL/GenBank/DDBJ databases">
        <title>The Genome Sequence of Phytophthora parasitica P1976.</title>
        <authorList>
            <consortium name="The Broad Institute Genomics Platform"/>
            <person name="Russ C."/>
            <person name="Tyler B."/>
            <person name="Panabieres F."/>
            <person name="Shan W."/>
            <person name="Tripathy S."/>
            <person name="Grunwald N."/>
            <person name="Machado M."/>
            <person name="Johnson C.S."/>
            <person name="Walker B."/>
            <person name="Young S."/>
            <person name="Zeng Q."/>
            <person name="Gargeya S."/>
            <person name="Fitzgerald M."/>
            <person name="Haas B."/>
            <person name="Abouelleil A."/>
            <person name="Allen A.W."/>
            <person name="Alvarado L."/>
            <person name="Arachchi H.M."/>
            <person name="Berlin A.M."/>
            <person name="Chapman S.B."/>
            <person name="Gainer-Dewar J."/>
            <person name="Goldberg J."/>
            <person name="Griggs A."/>
            <person name="Gujja S."/>
            <person name="Hansen M."/>
            <person name="Howarth C."/>
            <person name="Imamovic A."/>
            <person name="Ireland A."/>
            <person name="Larimer J."/>
            <person name="McCowan C."/>
            <person name="Murphy C."/>
            <person name="Pearson M."/>
            <person name="Poon T.W."/>
            <person name="Priest M."/>
            <person name="Roberts A."/>
            <person name="Saif S."/>
            <person name="Shea T."/>
            <person name="Sisk P."/>
            <person name="Sykes S."/>
            <person name="Wortman J."/>
            <person name="Nusbaum C."/>
            <person name="Birren B."/>
        </authorList>
    </citation>
    <scope>NUCLEOTIDE SEQUENCE [LARGE SCALE GENOMIC DNA]</scope>
    <source>
        <strain evidence="3 4">P1976</strain>
    </source>
</reference>
<accession>A0A080ZJH3</accession>
<name>A0A080ZJH3_PHYNI</name>
<evidence type="ECO:0000313" key="4">
    <source>
        <dbReference type="Proteomes" id="UP000028582"/>
    </source>
</evidence>
<evidence type="ECO:0000313" key="3">
    <source>
        <dbReference type="EMBL" id="ETO66784.1"/>
    </source>
</evidence>
<proteinExistence type="predicted"/>
<organism evidence="3 4">
    <name type="scientific">Phytophthora nicotianae P1976</name>
    <dbReference type="NCBI Taxonomy" id="1317066"/>
    <lineage>
        <taxon>Eukaryota</taxon>
        <taxon>Sar</taxon>
        <taxon>Stramenopiles</taxon>
        <taxon>Oomycota</taxon>
        <taxon>Peronosporomycetes</taxon>
        <taxon>Peronosporales</taxon>
        <taxon>Peronosporaceae</taxon>
        <taxon>Phytophthora</taxon>
    </lineage>
</organism>